<gene>
    <name evidence="1" type="ORF">MENTE1834_LOCUS4060</name>
</gene>
<proteinExistence type="predicted"/>
<dbReference type="Proteomes" id="UP001497535">
    <property type="component" value="Unassembled WGS sequence"/>
</dbReference>
<organism evidence="1 2">
    <name type="scientific">Meloidogyne enterolobii</name>
    <name type="common">Root-knot nematode worm</name>
    <name type="synonym">Meloidogyne mayaguensis</name>
    <dbReference type="NCBI Taxonomy" id="390850"/>
    <lineage>
        <taxon>Eukaryota</taxon>
        <taxon>Metazoa</taxon>
        <taxon>Ecdysozoa</taxon>
        <taxon>Nematoda</taxon>
        <taxon>Chromadorea</taxon>
        <taxon>Rhabditida</taxon>
        <taxon>Tylenchina</taxon>
        <taxon>Tylenchomorpha</taxon>
        <taxon>Tylenchoidea</taxon>
        <taxon>Meloidogynidae</taxon>
        <taxon>Meloidogyninae</taxon>
        <taxon>Meloidogyne</taxon>
    </lineage>
</organism>
<evidence type="ECO:0000313" key="2">
    <source>
        <dbReference type="Proteomes" id="UP001497535"/>
    </source>
</evidence>
<evidence type="ECO:0000313" key="1">
    <source>
        <dbReference type="EMBL" id="CAK5019152.1"/>
    </source>
</evidence>
<protein>
    <submittedName>
        <fullName evidence="1">Uncharacterized protein</fullName>
    </submittedName>
</protein>
<accession>A0ACB0XVE0</accession>
<reference evidence="1" key="1">
    <citation type="submission" date="2023-11" db="EMBL/GenBank/DDBJ databases">
        <authorList>
            <person name="Poullet M."/>
        </authorList>
    </citation>
    <scope>NUCLEOTIDE SEQUENCE</scope>
    <source>
        <strain evidence="1">E1834</strain>
    </source>
</reference>
<name>A0ACB0XVE0_MELEN</name>
<sequence length="114" mass="13564">MPRTSFKLYSYCDEIIQTDSENKNLEEADDEYKMAYFYCRLGMFLSATNYLLEKIIENDDIIKAINGSIKGIEFTRKEFSQRFNNSKNHLTPIVEEMRKILLEDEKLKFKDLKV</sequence>
<comment type="caution">
    <text evidence="1">The sequence shown here is derived from an EMBL/GenBank/DDBJ whole genome shotgun (WGS) entry which is preliminary data.</text>
</comment>
<keyword evidence="2" id="KW-1185">Reference proteome</keyword>
<dbReference type="EMBL" id="CAVMJV010000003">
    <property type="protein sequence ID" value="CAK5019152.1"/>
    <property type="molecule type" value="Genomic_DNA"/>
</dbReference>